<organism evidence="1 2">
    <name type="scientific">Racocetra persica</name>
    <dbReference type="NCBI Taxonomy" id="160502"/>
    <lineage>
        <taxon>Eukaryota</taxon>
        <taxon>Fungi</taxon>
        <taxon>Fungi incertae sedis</taxon>
        <taxon>Mucoromycota</taxon>
        <taxon>Glomeromycotina</taxon>
        <taxon>Glomeromycetes</taxon>
        <taxon>Diversisporales</taxon>
        <taxon>Gigasporaceae</taxon>
        <taxon>Racocetra</taxon>
    </lineage>
</organism>
<protein>
    <submittedName>
        <fullName evidence="1">16306_t:CDS:1</fullName>
    </submittedName>
</protein>
<keyword evidence="2" id="KW-1185">Reference proteome</keyword>
<evidence type="ECO:0000313" key="2">
    <source>
        <dbReference type="Proteomes" id="UP000789920"/>
    </source>
</evidence>
<sequence>TYEKTEAWGDKTFLGKLLSACQGFKLDFDPLDDSSEISWEEWVELCKKEKKTPTPTNFYLEQITRYLKRKEKEKAPVGSLTGLAIDKQKELAEGLIKA</sequence>
<gene>
    <name evidence="1" type="ORF">RPERSI_LOCUS9895</name>
</gene>
<feature type="non-terminal residue" evidence="1">
    <location>
        <position position="1"/>
    </location>
</feature>
<accession>A0ACA9P989</accession>
<reference evidence="1" key="1">
    <citation type="submission" date="2021-06" db="EMBL/GenBank/DDBJ databases">
        <authorList>
            <person name="Kallberg Y."/>
            <person name="Tangrot J."/>
            <person name="Rosling A."/>
        </authorList>
    </citation>
    <scope>NUCLEOTIDE SEQUENCE</scope>
    <source>
        <strain evidence="1">MA461A</strain>
    </source>
</reference>
<name>A0ACA9P989_9GLOM</name>
<proteinExistence type="predicted"/>
<evidence type="ECO:0000313" key="1">
    <source>
        <dbReference type="EMBL" id="CAG8698340.1"/>
    </source>
</evidence>
<dbReference type="EMBL" id="CAJVQC010019088">
    <property type="protein sequence ID" value="CAG8698340.1"/>
    <property type="molecule type" value="Genomic_DNA"/>
</dbReference>
<comment type="caution">
    <text evidence="1">The sequence shown here is derived from an EMBL/GenBank/DDBJ whole genome shotgun (WGS) entry which is preliminary data.</text>
</comment>
<dbReference type="Proteomes" id="UP000789920">
    <property type="component" value="Unassembled WGS sequence"/>
</dbReference>